<dbReference type="EMBL" id="SCFV01000010">
    <property type="protein sequence ID" value="TRO13962.1"/>
    <property type="molecule type" value="Genomic_DNA"/>
</dbReference>
<reference evidence="1 2" key="1">
    <citation type="submission" date="2019-01" db="EMBL/GenBank/DDBJ databases">
        <title>Whole genome shotgun sequencing of Pseudomonas spp. isolated by its ability to degrade furfural.</title>
        <authorList>
            <person name="Donoso R."/>
            <person name="Farkas C."/>
            <person name="Villegas P."/>
            <person name="Gonzales-Toro F."/>
            <person name="Guajardo-Parra M."/>
            <person name="Araya-Nail M."/>
            <person name="Morgante V."/>
            <person name="Perez-Pantoja D."/>
        </authorList>
    </citation>
    <scope>NUCLEOTIDE SEQUENCE [LARGE SCALE GENOMIC DNA]</scope>
    <source>
        <strain evidence="1 2">VN231</strain>
    </source>
</reference>
<name>A0ABD7RQG8_ECTME</name>
<dbReference type="SUPFAM" id="SSF56176">
    <property type="entry name" value="FAD-binding/transporter-associated domain-like"/>
    <property type="match status" value="1"/>
</dbReference>
<dbReference type="AlphaFoldDB" id="A0ABD7RQG8"/>
<evidence type="ECO:0000313" key="1">
    <source>
        <dbReference type="EMBL" id="TRO13962.1"/>
    </source>
</evidence>
<gene>
    <name evidence="1" type="ORF">EQ836_20295</name>
</gene>
<evidence type="ECO:0000313" key="2">
    <source>
        <dbReference type="Proteomes" id="UP000317327"/>
    </source>
</evidence>
<organism evidence="1 2">
    <name type="scientific">Ectopseudomonas mendocina</name>
    <name type="common">Pseudomonas mendocina</name>
    <dbReference type="NCBI Taxonomy" id="300"/>
    <lineage>
        <taxon>Bacteria</taxon>
        <taxon>Pseudomonadati</taxon>
        <taxon>Pseudomonadota</taxon>
        <taxon>Gammaproteobacteria</taxon>
        <taxon>Pseudomonadales</taxon>
        <taxon>Pseudomonadaceae</taxon>
        <taxon>Ectopseudomonas</taxon>
    </lineage>
</organism>
<accession>A0ABD7RQG8</accession>
<sequence length="107" mass="11787">MEFITRHYPGTAPLDLYHTLVSSLHTAHSIGGNVAENTGGVHRLKCGLTVHTLLKIDIFITESKSMAPLQVLTWPLPPTVPEYGGTCPDRPLDRCLNRPSLSMLPRD</sequence>
<dbReference type="InterPro" id="IPR036318">
    <property type="entry name" value="FAD-bd_PCMH-like_sf"/>
</dbReference>
<comment type="caution">
    <text evidence="1">The sequence shown here is derived from an EMBL/GenBank/DDBJ whole genome shotgun (WGS) entry which is preliminary data.</text>
</comment>
<protein>
    <submittedName>
        <fullName evidence="1">Uncharacterized protein</fullName>
    </submittedName>
</protein>
<proteinExistence type="predicted"/>
<dbReference type="Proteomes" id="UP000317327">
    <property type="component" value="Unassembled WGS sequence"/>
</dbReference>